<evidence type="ECO:0000256" key="7">
    <source>
        <dbReference type="SAM" id="MobiDB-lite"/>
    </source>
</evidence>
<evidence type="ECO:0000256" key="2">
    <source>
        <dbReference type="ARBA" id="ARBA00022723"/>
    </source>
</evidence>
<feature type="region of interest" description="Disordered" evidence="7">
    <location>
        <begin position="135"/>
        <end position="158"/>
    </location>
</feature>
<dbReference type="SMART" id="SM00906">
    <property type="entry name" value="Fungal_trans"/>
    <property type="match status" value="1"/>
</dbReference>
<keyword evidence="5" id="KW-0804">Transcription</keyword>
<keyword evidence="4" id="KW-0238">DNA-binding</keyword>
<keyword evidence="2" id="KW-0479">Metal-binding</keyword>
<dbReference type="GO" id="GO:0006351">
    <property type="term" value="P:DNA-templated transcription"/>
    <property type="evidence" value="ECO:0007669"/>
    <property type="project" value="InterPro"/>
</dbReference>
<dbReference type="InterPro" id="IPR036864">
    <property type="entry name" value="Zn2-C6_fun-type_DNA-bd_sf"/>
</dbReference>
<protein>
    <recommendedName>
        <fullName evidence="8">Zn(2)-C6 fungal-type domain-containing protein</fullName>
    </recommendedName>
</protein>
<accession>A0A6J3M579</accession>
<dbReference type="Gene3D" id="4.10.240.10">
    <property type="entry name" value="Zn(2)-C6 fungal-type DNA-binding domain"/>
    <property type="match status" value="1"/>
</dbReference>
<dbReference type="InterPro" id="IPR007219">
    <property type="entry name" value="XnlR_reg_dom"/>
</dbReference>
<dbReference type="PROSITE" id="PS00463">
    <property type="entry name" value="ZN2_CY6_FUNGAL_1"/>
    <property type="match status" value="1"/>
</dbReference>
<evidence type="ECO:0000256" key="6">
    <source>
        <dbReference type="ARBA" id="ARBA00023242"/>
    </source>
</evidence>
<reference evidence="10" key="2">
    <citation type="submission" date="2020-04" db="EMBL/GenBank/DDBJ databases">
        <authorList>
            <consortium name="NCBI Genome Project"/>
        </authorList>
    </citation>
    <scope>NUCLEOTIDE SEQUENCE</scope>
    <source>
        <strain evidence="10">CBS 342.82</strain>
    </source>
</reference>
<dbReference type="PANTHER" id="PTHR31845:SF17">
    <property type="entry name" value="ZN(II)2CYS6 TRANSCRIPTION FACTOR (EUROFUNG)"/>
    <property type="match status" value="1"/>
</dbReference>
<dbReference type="GO" id="GO:0000976">
    <property type="term" value="F:transcription cis-regulatory region binding"/>
    <property type="evidence" value="ECO:0007669"/>
    <property type="project" value="TreeGrafter"/>
</dbReference>
<feature type="region of interest" description="Disordered" evidence="7">
    <location>
        <begin position="633"/>
        <end position="662"/>
    </location>
</feature>
<dbReference type="Pfam" id="PF04082">
    <property type="entry name" value="Fungal_trans"/>
    <property type="match status" value="1"/>
</dbReference>
<sequence length="737" mass="82547">MSANDLPTVRPAEPTDEESSPRKRPRQESMSTVNGTSDVHVSRKGKSCSQCRKLKVKCDLGEKGRTVCTRCTRLKVQCLSERKTWMSADRSDRPSDTELVLVKLERAMRDVLEKLNLPELELYAQSAIVDNFTSPAVARPKSPEPTPNGADISPGPMSSLIDVTRISGLRTQLRSVKQRRRGGYKRMNFDLVSKEKITLAEAEEMLAVFHSRLSHHLSSARVKPDASLDDIRKSSTVLFTSIMMVSALHIPGKEQLHKDCHEHFLALVSSAIFDHLHSLDDIRGLCIAAFWQPDLTWKLSGVAIRMATELNLHHAFHEAFHTPDLSEETRNECVEKARIWYFLYLLDHTSSIAYGRPPVMAELRPIKDYETLLRSAESTPADRELLAVVSGCAIVSRAFELFGLEPKRSMVGDDAHVLNHLRFVEDLDTWKDKWVRLPEKDPAVKHDLTRGVELHYYFSQLVLNALVIRGRELDSLQSLPSGLRPFALRAIKAAHSILEHFTDEPSYRDALVGMPLYLHSMIAFAVVFLMRLSIRWHTIGISISPSERTFPLIEGIIKLLRGCKAGAAHMVFSMANGFERMLNNRKQLDGSETPYMRAQNAATSGPSARPNESLSQIPPAADVKSHQRQMYLMQAHAQAQAQASNSRPQDYSPHETTNGNFPPPQHVYGNANGAEYPISNLSDFSYGLWDDQDKALWSLGLGYDLLAPNDQGLQDSDFPSYASSSARPYGSGNDIVM</sequence>
<keyword evidence="3" id="KW-0805">Transcription regulation</keyword>
<dbReference type="InterPro" id="IPR001138">
    <property type="entry name" value="Zn2Cys6_DnaBD"/>
</dbReference>
<dbReference type="SUPFAM" id="SSF57701">
    <property type="entry name" value="Zn2/Cys6 DNA-binding domain"/>
    <property type="match status" value="1"/>
</dbReference>
<evidence type="ECO:0000259" key="8">
    <source>
        <dbReference type="PROSITE" id="PS50048"/>
    </source>
</evidence>
<gene>
    <name evidence="10" type="ORF">K489DRAFT_380429</name>
</gene>
<dbReference type="GO" id="GO:0000981">
    <property type="term" value="F:DNA-binding transcription factor activity, RNA polymerase II-specific"/>
    <property type="evidence" value="ECO:0007669"/>
    <property type="project" value="InterPro"/>
</dbReference>
<dbReference type="AlphaFoldDB" id="A0A6J3M579"/>
<dbReference type="RefSeq" id="XP_033460069.1">
    <property type="nucleotide sequence ID" value="XM_033604876.1"/>
</dbReference>
<dbReference type="PROSITE" id="PS50048">
    <property type="entry name" value="ZN2_CY6_FUNGAL_2"/>
    <property type="match status" value="1"/>
</dbReference>
<keyword evidence="6" id="KW-0539">Nucleus</keyword>
<reference evidence="10" key="1">
    <citation type="submission" date="2020-01" db="EMBL/GenBank/DDBJ databases">
        <authorList>
            <consortium name="DOE Joint Genome Institute"/>
            <person name="Haridas S."/>
            <person name="Albert R."/>
            <person name="Binder M."/>
            <person name="Bloem J."/>
            <person name="Labutti K."/>
            <person name="Salamov A."/>
            <person name="Andreopoulos B."/>
            <person name="Baker S.E."/>
            <person name="Barry K."/>
            <person name="Bills G."/>
            <person name="Bluhm B.H."/>
            <person name="Cannon C."/>
            <person name="Castanera R."/>
            <person name="Culley D.E."/>
            <person name="Daum C."/>
            <person name="Ezra D."/>
            <person name="Gonzalez J.B."/>
            <person name="Henrissat B."/>
            <person name="Kuo A."/>
            <person name="Liang C."/>
            <person name="Lipzen A."/>
            <person name="Lutzoni F."/>
            <person name="Magnuson J."/>
            <person name="Mondo S."/>
            <person name="Nolan M."/>
            <person name="Ohm R."/>
            <person name="Pangilinan J."/>
            <person name="Park H.-J."/>
            <person name="Ramirez L."/>
            <person name="Alfaro M."/>
            <person name="Sun H."/>
            <person name="Tritt A."/>
            <person name="Yoshinaga Y."/>
            <person name="Zwiers L.-H."/>
            <person name="Turgeon B.G."/>
            <person name="Goodwin S.B."/>
            <person name="Spatafora J.W."/>
            <person name="Crous P.W."/>
            <person name="Grigoriev I.V."/>
        </authorList>
    </citation>
    <scope>NUCLEOTIDE SEQUENCE</scope>
    <source>
        <strain evidence="10">CBS 342.82</strain>
    </source>
</reference>
<feature type="compositionally biased region" description="Polar residues" evidence="7">
    <location>
        <begin position="28"/>
        <end position="39"/>
    </location>
</feature>
<dbReference type="SMART" id="SM00066">
    <property type="entry name" value="GAL4"/>
    <property type="match status" value="1"/>
</dbReference>
<evidence type="ECO:0000256" key="3">
    <source>
        <dbReference type="ARBA" id="ARBA00023015"/>
    </source>
</evidence>
<evidence type="ECO:0000256" key="4">
    <source>
        <dbReference type="ARBA" id="ARBA00023125"/>
    </source>
</evidence>
<dbReference type="GO" id="GO:0005634">
    <property type="term" value="C:nucleus"/>
    <property type="evidence" value="ECO:0007669"/>
    <property type="project" value="UniProtKB-SubCell"/>
</dbReference>
<dbReference type="CDD" id="cd12148">
    <property type="entry name" value="fungal_TF_MHR"/>
    <property type="match status" value="1"/>
</dbReference>
<dbReference type="InterPro" id="IPR051089">
    <property type="entry name" value="prtT"/>
</dbReference>
<evidence type="ECO:0000256" key="1">
    <source>
        <dbReference type="ARBA" id="ARBA00004123"/>
    </source>
</evidence>
<evidence type="ECO:0000313" key="10">
    <source>
        <dbReference type="RefSeq" id="XP_033460069.1"/>
    </source>
</evidence>
<dbReference type="Pfam" id="PF00172">
    <property type="entry name" value="Zn_clus"/>
    <property type="match status" value="1"/>
</dbReference>
<dbReference type="PANTHER" id="PTHR31845">
    <property type="entry name" value="FINGER DOMAIN PROTEIN, PUTATIVE-RELATED"/>
    <property type="match status" value="1"/>
</dbReference>
<name>A0A6J3M579_9PEZI</name>
<keyword evidence="9" id="KW-1185">Reference proteome</keyword>
<dbReference type="GeneID" id="54362676"/>
<dbReference type="Proteomes" id="UP000504637">
    <property type="component" value="Unplaced"/>
</dbReference>
<reference evidence="10" key="3">
    <citation type="submission" date="2025-08" db="UniProtKB">
        <authorList>
            <consortium name="RefSeq"/>
        </authorList>
    </citation>
    <scope>IDENTIFICATION</scope>
    <source>
        <strain evidence="10">CBS 342.82</strain>
    </source>
</reference>
<feature type="compositionally biased region" description="Polar residues" evidence="7">
    <location>
        <begin position="644"/>
        <end position="660"/>
    </location>
</feature>
<feature type="region of interest" description="Disordered" evidence="7">
    <location>
        <begin position="717"/>
        <end position="737"/>
    </location>
</feature>
<comment type="subcellular location">
    <subcellularLocation>
        <location evidence="1">Nucleus</location>
    </subcellularLocation>
</comment>
<feature type="region of interest" description="Disordered" evidence="7">
    <location>
        <begin position="1"/>
        <end position="40"/>
    </location>
</feature>
<dbReference type="OrthoDB" id="4060227at2759"/>
<feature type="domain" description="Zn(2)-C6 fungal-type" evidence="8">
    <location>
        <begin position="47"/>
        <end position="78"/>
    </location>
</feature>
<evidence type="ECO:0000256" key="5">
    <source>
        <dbReference type="ARBA" id="ARBA00023163"/>
    </source>
</evidence>
<dbReference type="GO" id="GO:0008270">
    <property type="term" value="F:zinc ion binding"/>
    <property type="evidence" value="ECO:0007669"/>
    <property type="project" value="InterPro"/>
</dbReference>
<organism evidence="10">
    <name type="scientific">Dissoconium aciculare CBS 342.82</name>
    <dbReference type="NCBI Taxonomy" id="1314786"/>
    <lineage>
        <taxon>Eukaryota</taxon>
        <taxon>Fungi</taxon>
        <taxon>Dikarya</taxon>
        <taxon>Ascomycota</taxon>
        <taxon>Pezizomycotina</taxon>
        <taxon>Dothideomycetes</taxon>
        <taxon>Dothideomycetidae</taxon>
        <taxon>Mycosphaerellales</taxon>
        <taxon>Dissoconiaceae</taxon>
        <taxon>Dissoconium</taxon>
    </lineage>
</organism>
<evidence type="ECO:0000313" key="9">
    <source>
        <dbReference type="Proteomes" id="UP000504637"/>
    </source>
</evidence>
<proteinExistence type="predicted"/>
<dbReference type="CDD" id="cd00067">
    <property type="entry name" value="GAL4"/>
    <property type="match status" value="1"/>
</dbReference>
<feature type="compositionally biased region" description="Low complexity" evidence="7">
    <location>
        <begin position="634"/>
        <end position="643"/>
    </location>
</feature>